<gene>
    <name evidence="2" type="ORF">SORBI_3009G049100</name>
</gene>
<dbReference type="InParanoid" id="A0A1B6P6Q0"/>
<reference evidence="2 3" key="1">
    <citation type="journal article" date="2009" name="Nature">
        <title>The Sorghum bicolor genome and the diversification of grasses.</title>
        <authorList>
            <person name="Paterson A.H."/>
            <person name="Bowers J.E."/>
            <person name="Bruggmann R."/>
            <person name="Dubchak I."/>
            <person name="Grimwood J."/>
            <person name="Gundlach H."/>
            <person name="Haberer G."/>
            <person name="Hellsten U."/>
            <person name="Mitros T."/>
            <person name="Poliakov A."/>
            <person name="Schmutz J."/>
            <person name="Spannagl M."/>
            <person name="Tang H."/>
            <person name="Wang X."/>
            <person name="Wicker T."/>
            <person name="Bharti A.K."/>
            <person name="Chapman J."/>
            <person name="Feltus F.A."/>
            <person name="Gowik U."/>
            <person name="Grigoriev I.V."/>
            <person name="Lyons E."/>
            <person name="Maher C.A."/>
            <person name="Martis M."/>
            <person name="Narechania A."/>
            <person name="Otillar R.P."/>
            <person name="Penning B.W."/>
            <person name="Salamov A.A."/>
            <person name="Wang Y."/>
            <person name="Zhang L."/>
            <person name="Carpita N.C."/>
            <person name="Freeling M."/>
            <person name="Gingle A.R."/>
            <person name="Hash C.T."/>
            <person name="Keller B."/>
            <person name="Klein P."/>
            <person name="Kresovich S."/>
            <person name="McCann M.C."/>
            <person name="Ming R."/>
            <person name="Peterson D.G."/>
            <person name="Mehboob-ur-Rahman"/>
            <person name="Ware D."/>
            <person name="Westhoff P."/>
            <person name="Mayer K.F."/>
            <person name="Messing J."/>
            <person name="Rokhsar D.S."/>
        </authorList>
    </citation>
    <scope>NUCLEOTIDE SEQUENCE [LARGE SCALE GENOMIC DNA]</scope>
    <source>
        <strain evidence="3">cv. BTx623</strain>
    </source>
</reference>
<evidence type="ECO:0000256" key="1">
    <source>
        <dbReference type="SAM" id="MobiDB-lite"/>
    </source>
</evidence>
<proteinExistence type="predicted"/>
<dbReference type="Gramene" id="KXG21334">
    <property type="protein sequence ID" value="KXG21334"/>
    <property type="gene ID" value="SORBI_3009G049100"/>
</dbReference>
<accession>A0A1B6P6Q0</accession>
<evidence type="ECO:0000313" key="3">
    <source>
        <dbReference type="Proteomes" id="UP000000768"/>
    </source>
</evidence>
<dbReference type="Proteomes" id="UP000000768">
    <property type="component" value="Chromosome 9"/>
</dbReference>
<evidence type="ECO:0000313" key="2">
    <source>
        <dbReference type="EMBL" id="KXG21334.1"/>
    </source>
</evidence>
<protein>
    <submittedName>
        <fullName evidence="2">Uncharacterized protein</fullName>
    </submittedName>
</protein>
<dbReference type="EMBL" id="CM000768">
    <property type="protein sequence ID" value="KXG21334.1"/>
    <property type="molecule type" value="Genomic_DNA"/>
</dbReference>
<organism evidence="2 3">
    <name type="scientific">Sorghum bicolor</name>
    <name type="common">Sorghum</name>
    <name type="synonym">Sorghum vulgare</name>
    <dbReference type="NCBI Taxonomy" id="4558"/>
    <lineage>
        <taxon>Eukaryota</taxon>
        <taxon>Viridiplantae</taxon>
        <taxon>Streptophyta</taxon>
        <taxon>Embryophyta</taxon>
        <taxon>Tracheophyta</taxon>
        <taxon>Spermatophyta</taxon>
        <taxon>Magnoliopsida</taxon>
        <taxon>Liliopsida</taxon>
        <taxon>Poales</taxon>
        <taxon>Poaceae</taxon>
        <taxon>PACMAD clade</taxon>
        <taxon>Panicoideae</taxon>
        <taxon>Andropogonodae</taxon>
        <taxon>Andropogoneae</taxon>
        <taxon>Sorghinae</taxon>
        <taxon>Sorghum</taxon>
    </lineage>
</organism>
<feature type="region of interest" description="Disordered" evidence="1">
    <location>
        <begin position="26"/>
        <end position="69"/>
    </location>
</feature>
<reference evidence="3" key="2">
    <citation type="journal article" date="2018" name="Plant J.">
        <title>The Sorghum bicolor reference genome: improved assembly, gene annotations, a transcriptome atlas, and signatures of genome organization.</title>
        <authorList>
            <person name="McCormick R.F."/>
            <person name="Truong S.K."/>
            <person name="Sreedasyam A."/>
            <person name="Jenkins J."/>
            <person name="Shu S."/>
            <person name="Sims D."/>
            <person name="Kennedy M."/>
            <person name="Amirebrahimi M."/>
            <person name="Weers B.D."/>
            <person name="McKinley B."/>
            <person name="Mattison A."/>
            <person name="Morishige D.T."/>
            <person name="Grimwood J."/>
            <person name="Schmutz J."/>
            <person name="Mullet J.E."/>
        </authorList>
    </citation>
    <scope>NUCLEOTIDE SEQUENCE [LARGE SCALE GENOMIC DNA]</scope>
    <source>
        <strain evidence="3">cv. BTx623</strain>
    </source>
</reference>
<sequence length="87" mass="9674">MKTCLRASIELKQMSFLRVCRSSRRPLAAEVERSRPRSSSTRRRAKGRSESGAGSRGGPGATTLSEVSRRRIRRSYSSALWSSRSAT</sequence>
<dbReference type="AlphaFoldDB" id="A0A1B6P6Q0"/>
<keyword evidence="3" id="KW-1185">Reference proteome</keyword>
<name>A0A1B6P6Q0_SORBI</name>